<organism evidence="1 2">
    <name type="scientific">Mycobacterium marinum</name>
    <dbReference type="NCBI Taxonomy" id="1781"/>
    <lineage>
        <taxon>Bacteria</taxon>
        <taxon>Bacillati</taxon>
        <taxon>Actinomycetota</taxon>
        <taxon>Actinomycetes</taxon>
        <taxon>Mycobacteriales</taxon>
        <taxon>Mycobacteriaceae</taxon>
        <taxon>Mycobacterium</taxon>
        <taxon>Mycobacterium ulcerans group</taxon>
    </lineage>
</organism>
<dbReference type="Proteomes" id="UP000257451">
    <property type="component" value="Unassembled WGS sequence"/>
</dbReference>
<dbReference type="EMBL" id="PEDF01000093">
    <property type="protein sequence ID" value="RFZ40169.1"/>
    <property type="molecule type" value="Genomic_DNA"/>
</dbReference>
<comment type="caution">
    <text evidence="1">The sequence shown here is derived from an EMBL/GenBank/DDBJ whole genome shotgun (WGS) entry which is preliminary data.</text>
</comment>
<proteinExistence type="predicted"/>
<evidence type="ECO:0000313" key="2">
    <source>
        <dbReference type="Proteomes" id="UP000257451"/>
    </source>
</evidence>
<sequence>MLVEHVQVGLDRGCVDTCHPCVAVVGIARGCVSTDLAHSQRQHQTTVTGDLDVRVRTDGLEAGIQQSRMNRVGTLL</sequence>
<reference evidence="1 2" key="1">
    <citation type="journal article" date="2018" name="Sci. Rep.">
        <title>Extensive genomic diversity among Mycobacterium marinum strains revealed by whole genome sequencing.</title>
        <authorList>
            <person name="Das S."/>
            <person name="Pettersson B.M."/>
            <person name="Behra P.R."/>
            <person name="Mallick A."/>
            <person name="Cheramie M."/>
            <person name="Ramesh M."/>
            <person name="Shirreff L."/>
            <person name="DuCote T."/>
            <person name="Dasgupta S."/>
            <person name="Ennis D.G."/>
            <person name="Kirsebom L.A."/>
        </authorList>
    </citation>
    <scope>NUCLEOTIDE SEQUENCE [LARGE SCALE GENOMIC DNA]</scope>
    <source>
        <strain evidence="1 2">Davis1</strain>
    </source>
</reference>
<protein>
    <submittedName>
        <fullName evidence="1">Uncharacterized protein</fullName>
    </submittedName>
</protein>
<name>A0A3E2MUS1_MYCMR</name>
<dbReference type="AlphaFoldDB" id="A0A3E2MUS1"/>
<accession>A0A3E2MUS1</accession>
<evidence type="ECO:0000313" key="1">
    <source>
        <dbReference type="EMBL" id="RFZ40169.1"/>
    </source>
</evidence>
<gene>
    <name evidence="1" type="ORF">DAVIS_03049</name>
</gene>